<protein>
    <submittedName>
        <fullName evidence="1">Uncharacterized protein</fullName>
    </submittedName>
</protein>
<keyword evidence="2" id="KW-1185">Reference proteome</keyword>
<dbReference type="AlphaFoldDB" id="A0A8H6M8I1"/>
<gene>
    <name evidence="1" type="ORF">DFP72DRAFT_1067813</name>
</gene>
<sequence length="76" mass="8249">MPNDDEEPRSSSHSLPRLFPLPPPLCSSFDLLDTTSDNLGTEWEAVLHSEQDIPGNVQHSLVVVASPASNTAPWTP</sequence>
<name>A0A8H6M8I1_9AGAR</name>
<evidence type="ECO:0000313" key="1">
    <source>
        <dbReference type="EMBL" id="KAF6755087.1"/>
    </source>
</evidence>
<proteinExistence type="predicted"/>
<reference evidence="1 2" key="1">
    <citation type="submission" date="2020-07" db="EMBL/GenBank/DDBJ databases">
        <title>Comparative genomics of pyrophilous fungi reveals a link between fire events and developmental genes.</title>
        <authorList>
            <consortium name="DOE Joint Genome Institute"/>
            <person name="Steindorff A.S."/>
            <person name="Carver A."/>
            <person name="Calhoun S."/>
            <person name="Stillman K."/>
            <person name="Liu H."/>
            <person name="Lipzen A."/>
            <person name="Pangilinan J."/>
            <person name="Labutti K."/>
            <person name="Bruns T.D."/>
            <person name="Grigoriev I.V."/>
        </authorList>
    </citation>
    <scope>NUCLEOTIDE SEQUENCE [LARGE SCALE GENOMIC DNA]</scope>
    <source>
        <strain evidence="1 2">CBS 144469</strain>
    </source>
</reference>
<organism evidence="1 2">
    <name type="scientific">Ephemerocybe angulata</name>
    <dbReference type="NCBI Taxonomy" id="980116"/>
    <lineage>
        <taxon>Eukaryota</taxon>
        <taxon>Fungi</taxon>
        <taxon>Dikarya</taxon>
        <taxon>Basidiomycota</taxon>
        <taxon>Agaricomycotina</taxon>
        <taxon>Agaricomycetes</taxon>
        <taxon>Agaricomycetidae</taxon>
        <taxon>Agaricales</taxon>
        <taxon>Agaricineae</taxon>
        <taxon>Psathyrellaceae</taxon>
        <taxon>Ephemerocybe</taxon>
    </lineage>
</organism>
<dbReference type="EMBL" id="JACGCI010000031">
    <property type="protein sequence ID" value="KAF6755087.1"/>
    <property type="molecule type" value="Genomic_DNA"/>
</dbReference>
<comment type="caution">
    <text evidence="1">The sequence shown here is derived from an EMBL/GenBank/DDBJ whole genome shotgun (WGS) entry which is preliminary data.</text>
</comment>
<accession>A0A8H6M8I1</accession>
<evidence type="ECO:0000313" key="2">
    <source>
        <dbReference type="Proteomes" id="UP000521943"/>
    </source>
</evidence>
<dbReference type="Proteomes" id="UP000521943">
    <property type="component" value="Unassembled WGS sequence"/>
</dbReference>